<gene>
    <name evidence="1" type="ORF">G5B46_07625</name>
</gene>
<reference evidence="1" key="1">
    <citation type="submission" date="2020-02" db="EMBL/GenBank/DDBJ databases">
        <authorList>
            <person name="Gao J."/>
            <person name="Sun J."/>
        </authorList>
    </citation>
    <scope>NUCLEOTIDE SEQUENCE</scope>
    <source>
        <strain evidence="1">602-2</strain>
    </source>
</reference>
<evidence type="ECO:0000313" key="1">
    <source>
        <dbReference type="EMBL" id="NGM49471.1"/>
    </source>
</evidence>
<proteinExistence type="predicted"/>
<dbReference type="Pfam" id="PF11185">
    <property type="entry name" value="DUF2971"/>
    <property type="match status" value="1"/>
</dbReference>
<name>A0A6G4QV97_9CAUL</name>
<protein>
    <submittedName>
        <fullName evidence="1">DUF2971 domain-containing protein</fullName>
    </submittedName>
</protein>
<dbReference type="AlphaFoldDB" id="A0A6G4QV97"/>
<dbReference type="EMBL" id="JAAKGT010000002">
    <property type="protein sequence ID" value="NGM49471.1"/>
    <property type="molecule type" value="Genomic_DNA"/>
</dbReference>
<organism evidence="1">
    <name type="scientific">Caulobacter sp. 602-2</name>
    <dbReference type="NCBI Taxonomy" id="2710887"/>
    <lineage>
        <taxon>Bacteria</taxon>
        <taxon>Pseudomonadati</taxon>
        <taxon>Pseudomonadota</taxon>
        <taxon>Alphaproteobacteria</taxon>
        <taxon>Caulobacterales</taxon>
        <taxon>Caulobacteraceae</taxon>
        <taxon>Caulobacter</taxon>
    </lineage>
</organism>
<sequence>MFYKFVGGGDEALPETFDKAVVQGSVKFGSPLVFNDPFEFKFRSAPPESREAFEAWHDRYDKHRSPEARDNAWDSFHGPGAGWSDEIVPRMNLLSNVYVACLARRWDSHLMWGHYGGAHRGFVIRYRAEVVEALARVVSLMAGPVVYVDEPPTYRWFTDPPNASLAFLWAKPSEWSYEQEHRLIAMGEPGRQALLLTVDPEMIDGVILGARASEALIGRALALREKRPDFSVEHVSSRRDGYGLSACRMDDRTRSMTDML</sequence>
<accession>A0A6G4QV97</accession>
<dbReference type="RefSeq" id="WP_165257413.1">
    <property type="nucleotide sequence ID" value="NZ_JAAKGT010000002.1"/>
</dbReference>
<comment type="caution">
    <text evidence="1">The sequence shown here is derived from an EMBL/GenBank/DDBJ whole genome shotgun (WGS) entry which is preliminary data.</text>
</comment>
<dbReference type="InterPro" id="IPR021352">
    <property type="entry name" value="DUF2971"/>
</dbReference>